<feature type="transmembrane region" description="Helical" evidence="8">
    <location>
        <begin position="193"/>
        <end position="224"/>
    </location>
</feature>
<dbReference type="Gene3D" id="1.10.3470.10">
    <property type="entry name" value="ABC transporter involved in vitamin B12 uptake, BtuC"/>
    <property type="match status" value="1"/>
</dbReference>
<dbReference type="Pfam" id="PF01032">
    <property type="entry name" value="FecCD"/>
    <property type="match status" value="1"/>
</dbReference>
<evidence type="ECO:0000256" key="1">
    <source>
        <dbReference type="ARBA" id="ARBA00004651"/>
    </source>
</evidence>
<accession>A0A6M7WUH5</accession>
<evidence type="ECO:0000256" key="4">
    <source>
        <dbReference type="ARBA" id="ARBA00022475"/>
    </source>
</evidence>
<feature type="transmembrane region" description="Helical" evidence="8">
    <location>
        <begin position="132"/>
        <end position="152"/>
    </location>
</feature>
<dbReference type="GO" id="GO:0022857">
    <property type="term" value="F:transmembrane transporter activity"/>
    <property type="evidence" value="ECO:0007669"/>
    <property type="project" value="InterPro"/>
</dbReference>
<sequence>MASLAPAAQRRPTRSLATILLIALPIILFLLSFLLGRYPVEPLTVIKVIAAQFLPIAQDWPPVVGSVVLDVRLPRVIAAMTVGGGLAIAGACYQGVFRNPLVSPFTLGVSAGAGFGAAVAILLFGERYATQACAFAFGLLAVAMCFAMNRFFRLNSTIALVLGGIIVGSLFTALLSLLKYVADPNSKLPVIEFWLLGSLSSVSTADLVPVLVVTIPCVAGLLALRWRLNVLAMGDEQARIMGVEVGRLRLVMILLSTLIAASAVSISGIVGWVGLVIPHFARILVGPDFRRLLPATLSLGACYLLVIDDVARTVTAAEVPLGILTALIGAPVFMLLLGRGRLGWA</sequence>
<gene>
    <name evidence="9" type="ORF">EB235_14860</name>
</gene>
<proteinExistence type="inferred from homology"/>
<evidence type="ECO:0000313" key="9">
    <source>
        <dbReference type="EMBL" id="QKD02621.1"/>
    </source>
</evidence>
<dbReference type="SUPFAM" id="SSF81345">
    <property type="entry name" value="ABC transporter involved in vitamin B12 uptake, BtuC"/>
    <property type="match status" value="1"/>
</dbReference>
<feature type="transmembrane region" description="Helical" evidence="8">
    <location>
        <begin position="158"/>
        <end position="181"/>
    </location>
</feature>
<dbReference type="Proteomes" id="UP000503017">
    <property type="component" value="Chromosome"/>
</dbReference>
<evidence type="ECO:0000313" key="10">
    <source>
        <dbReference type="Proteomes" id="UP000503017"/>
    </source>
</evidence>
<dbReference type="GO" id="GO:0033214">
    <property type="term" value="P:siderophore-iron import into cell"/>
    <property type="evidence" value="ECO:0007669"/>
    <property type="project" value="TreeGrafter"/>
</dbReference>
<dbReference type="GO" id="GO:0005886">
    <property type="term" value="C:plasma membrane"/>
    <property type="evidence" value="ECO:0007669"/>
    <property type="project" value="UniProtKB-SubCell"/>
</dbReference>
<keyword evidence="4" id="KW-1003">Cell membrane</keyword>
<feature type="transmembrane region" description="Helical" evidence="8">
    <location>
        <begin position="319"/>
        <end position="338"/>
    </location>
</feature>
<keyword evidence="5 8" id="KW-0812">Transmembrane</keyword>
<evidence type="ECO:0000256" key="8">
    <source>
        <dbReference type="SAM" id="Phobius"/>
    </source>
</evidence>
<keyword evidence="3" id="KW-0813">Transport</keyword>
<evidence type="ECO:0000256" key="7">
    <source>
        <dbReference type="ARBA" id="ARBA00023136"/>
    </source>
</evidence>
<keyword evidence="7 8" id="KW-0472">Membrane</keyword>
<reference evidence="9 10" key="1">
    <citation type="submission" date="2018-10" db="EMBL/GenBank/DDBJ databases">
        <authorList>
            <person name="Perry B.J."/>
            <person name="Sullivan J.T."/>
            <person name="Murphy R.J.T."/>
            <person name="Ramsay J.P."/>
            <person name="Ronson C.W."/>
        </authorList>
    </citation>
    <scope>NUCLEOTIDE SEQUENCE [LARGE SCALE GENOMIC DNA]</scope>
    <source>
        <strain evidence="9 10">R88b</strain>
    </source>
</reference>
<dbReference type="InterPro" id="IPR000522">
    <property type="entry name" value="ABC_transptr_permease_BtuC"/>
</dbReference>
<dbReference type="CDD" id="cd06550">
    <property type="entry name" value="TM_ABC_iron-siderophores_like"/>
    <property type="match status" value="1"/>
</dbReference>
<comment type="similarity">
    <text evidence="2">Belongs to the binding-protein-dependent transport system permease family. FecCD subfamily.</text>
</comment>
<evidence type="ECO:0000256" key="3">
    <source>
        <dbReference type="ARBA" id="ARBA00022448"/>
    </source>
</evidence>
<dbReference type="PANTHER" id="PTHR30472:SF70">
    <property type="entry name" value="MOLYBDATE IMPORT SYSTEM PERMEASE PROTEIN MOLB"/>
    <property type="match status" value="1"/>
</dbReference>
<feature type="transmembrane region" description="Helical" evidence="8">
    <location>
        <begin position="250"/>
        <end position="277"/>
    </location>
</feature>
<comment type="subcellular location">
    <subcellularLocation>
        <location evidence="1">Cell membrane</location>
        <topology evidence="1">Multi-pass membrane protein</topology>
    </subcellularLocation>
</comment>
<feature type="transmembrane region" description="Helical" evidence="8">
    <location>
        <begin position="102"/>
        <end position="125"/>
    </location>
</feature>
<dbReference type="RefSeq" id="WP_027030267.1">
    <property type="nucleotide sequence ID" value="NZ_CP033367.1"/>
</dbReference>
<feature type="transmembrane region" description="Helical" evidence="8">
    <location>
        <begin position="76"/>
        <end position="96"/>
    </location>
</feature>
<feature type="transmembrane region" description="Helical" evidence="8">
    <location>
        <begin position="16"/>
        <end position="36"/>
    </location>
</feature>
<dbReference type="AlphaFoldDB" id="A0A6M7WUH5"/>
<name>A0A6M7WUH5_RHILI</name>
<dbReference type="FunFam" id="1.10.3470.10:FF:000001">
    <property type="entry name" value="Vitamin B12 ABC transporter permease BtuC"/>
    <property type="match status" value="1"/>
</dbReference>
<dbReference type="InterPro" id="IPR037294">
    <property type="entry name" value="ABC_BtuC-like"/>
</dbReference>
<dbReference type="EMBL" id="CP033367">
    <property type="protein sequence ID" value="QKD02621.1"/>
    <property type="molecule type" value="Genomic_DNA"/>
</dbReference>
<organism evidence="9 10">
    <name type="scientific">Mesorhizobium loti R88b</name>
    <dbReference type="NCBI Taxonomy" id="935548"/>
    <lineage>
        <taxon>Bacteria</taxon>
        <taxon>Pseudomonadati</taxon>
        <taxon>Pseudomonadota</taxon>
        <taxon>Alphaproteobacteria</taxon>
        <taxon>Hyphomicrobiales</taxon>
        <taxon>Phyllobacteriaceae</taxon>
        <taxon>Mesorhizobium</taxon>
    </lineage>
</organism>
<protein>
    <submittedName>
        <fullName evidence="9">Iron ABC transporter permease</fullName>
    </submittedName>
</protein>
<evidence type="ECO:0000256" key="6">
    <source>
        <dbReference type="ARBA" id="ARBA00022989"/>
    </source>
</evidence>
<evidence type="ECO:0000256" key="2">
    <source>
        <dbReference type="ARBA" id="ARBA00007935"/>
    </source>
</evidence>
<evidence type="ECO:0000256" key="5">
    <source>
        <dbReference type="ARBA" id="ARBA00022692"/>
    </source>
</evidence>
<feature type="transmembrane region" description="Helical" evidence="8">
    <location>
        <begin position="289"/>
        <end position="307"/>
    </location>
</feature>
<dbReference type="PANTHER" id="PTHR30472">
    <property type="entry name" value="FERRIC ENTEROBACTIN TRANSPORT SYSTEM PERMEASE PROTEIN"/>
    <property type="match status" value="1"/>
</dbReference>
<keyword evidence="6 8" id="KW-1133">Transmembrane helix</keyword>